<name>A0A2T9XBY5_9CREN</name>
<keyword evidence="1" id="KW-0472">Membrane</keyword>
<feature type="transmembrane region" description="Helical" evidence="1">
    <location>
        <begin position="7"/>
        <end position="26"/>
    </location>
</feature>
<feature type="transmembrane region" description="Helical" evidence="1">
    <location>
        <begin position="32"/>
        <end position="51"/>
    </location>
</feature>
<evidence type="ECO:0000313" key="3">
    <source>
        <dbReference type="Proteomes" id="UP000245638"/>
    </source>
</evidence>
<evidence type="ECO:0000256" key="1">
    <source>
        <dbReference type="SAM" id="Phobius"/>
    </source>
</evidence>
<feature type="transmembrane region" description="Helical" evidence="1">
    <location>
        <begin position="187"/>
        <end position="207"/>
    </location>
</feature>
<feature type="transmembrane region" description="Helical" evidence="1">
    <location>
        <begin position="163"/>
        <end position="180"/>
    </location>
</feature>
<dbReference type="AlphaFoldDB" id="A0A2T9XBY5"/>
<reference evidence="2 3" key="1">
    <citation type="journal article" date="2015" name="Appl. Environ. Microbiol.">
        <title>Nanoarchaeota, Their Sulfolobales Host, and Nanoarchaeota Virus Distribution across Yellowstone National Park Hot Springs.</title>
        <authorList>
            <person name="Munson-McGee J.H."/>
            <person name="Field E.K."/>
            <person name="Bateson M."/>
            <person name="Rooney C."/>
            <person name="Stepanauskas R."/>
            <person name="Young M.J."/>
        </authorList>
    </citation>
    <scope>NUCLEOTIDE SEQUENCE [LARGE SCALE GENOMIC DNA]</scope>
    <source>
        <strain evidence="2">SCGC AC-742_N10</strain>
    </source>
</reference>
<keyword evidence="1" id="KW-1133">Transmembrane helix</keyword>
<evidence type="ECO:0000313" key="2">
    <source>
        <dbReference type="EMBL" id="PVU77573.1"/>
    </source>
</evidence>
<dbReference type="EMBL" id="QEFD01000021">
    <property type="protein sequence ID" value="PVU77573.1"/>
    <property type="molecule type" value="Genomic_DNA"/>
</dbReference>
<sequence>MQSLRFYNGLSLLIYIIALTATYGVLLPSVDVLSYLISISLNFILLINYNIRGVKIKDVKLIPSKHYLGLYNIKRKEISISSIAVDMPDVFLFIKYHEEGHSRQPFCLLYYLARMLSPFALALSIRGIPAAARKYKWLIRILTSFQLVLFLLPFFGINIYDEVMLFFIVAFIALILSPVIEHIVTLLYFGLLSILIIILITSLPVIFLDFANFLFIFNLLSQLLFYIGYTISSLAYEIDADTYVALKLKDRVLIAYQLFANNKIRVKHRVSISTYLSLLAFTHPIAEYEYLRFIKIVKNMKNQDLSLHN</sequence>
<feature type="transmembrane region" description="Helical" evidence="1">
    <location>
        <begin position="213"/>
        <end position="231"/>
    </location>
</feature>
<accession>A0A2T9XBY5</accession>
<comment type="caution">
    <text evidence="2">The sequence shown here is derived from an EMBL/GenBank/DDBJ whole genome shotgun (WGS) entry which is preliminary data.</text>
</comment>
<gene>
    <name evidence="2" type="ORF">DDW13_00540</name>
</gene>
<keyword evidence="1" id="KW-0812">Transmembrane</keyword>
<organism evidence="2 3">
    <name type="scientific">Acidianus hospitalis</name>
    <dbReference type="NCBI Taxonomy" id="563177"/>
    <lineage>
        <taxon>Archaea</taxon>
        <taxon>Thermoproteota</taxon>
        <taxon>Thermoprotei</taxon>
        <taxon>Sulfolobales</taxon>
        <taxon>Sulfolobaceae</taxon>
        <taxon>Acidianus</taxon>
    </lineage>
</organism>
<feature type="transmembrane region" description="Helical" evidence="1">
    <location>
        <begin position="137"/>
        <end position="157"/>
    </location>
</feature>
<dbReference type="Proteomes" id="UP000245638">
    <property type="component" value="Unassembled WGS sequence"/>
</dbReference>
<proteinExistence type="predicted"/>
<protein>
    <submittedName>
        <fullName evidence="2">Uncharacterized protein</fullName>
    </submittedName>
</protein>